<evidence type="ECO:0000313" key="3">
    <source>
        <dbReference type="Proteomes" id="UP000654075"/>
    </source>
</evidence>
<keyword evidence="3" id="KW-1185">Reference proteome</keyword>
<evidence type="ECO:0000256" key="1">
    <source>
        <dbReference type="SAM" id="MobiDB-lite"/>
    </source>
</evidence>
<feature type="compositionally biased region" description="Basic and acidic residues" evidence="1">
    <location>
        <begin position="40"/>
        <end position="75"/>
    </location>
</feature>
<feature type="region of interest" description="Disordered" evidence="1">
    <location>
        <begin position="218"/>
        <end position="238"/>
    </location>
</feature>
<evidence type="ECO:0000313" key="2">
    <source>
        <dbReference type="EMBL" id="CAE8630789.1"/>
    </source>
</evidence>
<protein>
    <submittedName>
        <fullName evidence="2">Uncharacterized protein</fullName>
    </submittedName>
</protein>
<dbReference type="EMBL" id="CAJNNV010029956">
    <property type="protein sequence ID" value="CAE8630789.1"/>
    <property type="molecule type" value="Genomic_DNA"/>
</dbReference>
<feature type="region of interest" description="Disordered" evidence="1">
    <location>
        <begin position="40"/>
        <end position="116"/>
    </location>
</feature>
<reference evidence="2" key="1">
    <citation type="submission" date="2021-02" db="EMBL/GenBank/DDBJ databases">
        <authorList>
            <person name="Dougan E. K."/>
            <person name="Rhodes N."/>
            <person name="Thang M."/>
            <person name="Chan C."/>
        </authorList>
    </citation>
    <scope>NUCLEOTIDE SEQUENCE</scope>
</reference>
<accession>A0A813GZJ7</accession>
<dbReference type="AlphaFoldDB" id="A0A813GZJ7"/>
<organism evidence="2 3">
    <name type="scientific">Polarella glacialis</name>
    <name type="common">Dinoflagellate</name>
    <dbReference type="NCBI Taxonomy" id="89957"/>
    <lineage>
        <taxon>Eukaryota</taxon>
        <taxon>Sar</taxon>
        <taxon>Alveolata</taxon>
        <taxon>Dinophyceae</taxon>
        <taxon>Suessiales</taxon>
        <taxon>Suessiaceae</taxon>
        <taxon>Polarella</taxon>
    </lineage>
</organism>
<feature type="region of interest" description="Disordered" evidence="1">
    <location>
        <begin position="179"/>
        <end position="198"/>
    </location>
</feature>
<feature type="compositionally biased region" description="Acidic residues" evidence="1">
    <location>
        <begin position="180"/>
        <end position="194"/>
    </location>
</feature>
<sequence>MDSYSPGRVLRSAIGREQRKCYHHGFFQLDVWLPFKGSRPTEGERLGDVSEHSGRVHVAGFRDDRQLGDRVDRQRQGRGGISHKQRREPRPSPSGRHCAEPGLVGDEYDNGATRKHGNQGGAIGGVSVIFKQGCGTAFQVGAKRCGLDQVRGVVGAKPKVLAKKGGKTAARVATLPVKDDAEEFEDDEKDEGEAETVTNDMLMQTLLLKMVKDGAKVKKAKPMGLPDDSGSEDESGLS</sequence>
<proteinExistence type="predicted"/>
<comment type="caution">
    <text evidence="2">The sequence shown here is derived from an EMBL/GenBank/DDBJ whole genome shotgun (WGS) entry which is preliminary data.</text>
</comment>
<gene>
    <name evidence="2" type="ORF">PGLA1383_LOCUS47007</name>
</gene>
<name>A0A813GZJ7_POLGL</name>
<feature type="compositionally biased region" description="Acidic residues" evidence="1">
    <location>
        <begin position="229"/>
        <end position="238"/>
    </location>
</feature>
<dbReference type="Proteomes" id="UP000654075">
    <property type="component" value="Unassembled WGS sequence"/>
</dbReference>